<dbReference type="Proteomes" id="UP000073816">
    <property type="component" value="Chromosome"/>
</dbReference>
<keyword evidence="1" id="KW-0472">Membrane</keyword>
<evidence type="ECO:0000313" key="3">
    <source>
        <dbReference type="Proteomes" id="UP000073816"/>
    </source>
</evidence>
<accession>A0A142EQ15</accession>
<keyword evidence="3" id="KW-1185">Reference proteome</keyword>
<feature type="transmembrane region" description="Helical" evidence="1">
    <location>
        <begin position="117"/>
        <end position="138"/>
    </location>
</feature>
<feature type="transmembrane region" description="Helical" evidence="1">
    <location>
        <begin position="150"/>
        <end position="168"/>
    </location>
</feature>
<name>A0A142EQ15_9BACT</name>
<feature type="transmembrane region" description="Helical" evidence="1">
    <location>
        <begin position="12"/>
        <end position="31"/>
    </location>
</feature>
<keyword evidence="1" id="KW-0812">Transmembrane</keyword>
<dbReference type="EMBL" id="CP012836">
    <property type="protein sequence ID" value="AMQ57220.1"/>
    <property type="molecule type" value="Genomic_DNA"/>
</dbReference>
<proteinExistence type="predicted"/>
<reference evidence="2 3" key="2">
    <citation type="journal article" date="2016" name="Genome Announc.">
        <title>Complete Genome Sequence of Algoriphagus sp. Strain M8-2, Isolated from a Brackish Lake.</title>
        <authorList>
            <person name="Muraguchi Y."/>
            <person name="Kushimoto K."/>
            <person name="Ohtsubo Y."/>
            <person name="Suzuki T."/>
            <person name="Dohra H."/>
            <person name="Kimbara K."/>
            <person name="Shintani M."/>
        </authorList>
    </citation>
    <scope>NUCLEOTIDE SEQUENCE [LARGE SCALE GENOMIC DNA]</scope>
    <source>
        <strain evidence="2 3">M8-2</strain>
    </source>
</reference>
<dbReference type="AlphaFoldDB" id="A0A142EQ15"/>
<evidence type="ECO:0000256" key="1">
    <source>
        <dbReference type="SAM" id="Phobius"/>
    </source>
</evidence>
<dbReference type="PATRIC" id="fig|1727163.4.peg.2570"/>
<dbReference type="KEGG" id="alm:AO498_12300"/>
<dbReference type="STRING" id="1727163.AO498_12300"/>
<evidence type="ECO:0000313" key="2">
    <source>
        <dbReference type="EMBL" id="AMQ57220.1"/>
    </source>
</evidence>
<sequence>MDDQIIIQNGKRSSRFFFLALLLFITLFGSVKEGIGQTLTRDFLLLKRGPQEKKQIRFFIGESITYKSKKLGYFVTDKIVRLDLDYIYLTENILKPEDILEIDIRNKDPRNYTLRNLTSLFLGSGALLLGVESINSIYQQNEFGIDSGVGLTAGILIGTGLAILPIRYKIFKNEGKNRIQILLLSPE</sequence>
<keyword evidence="1" id="KW-1133">Transmembrane helix</keyword>
<organism evidence="2 3">
    <name type="scientific">Algoriphagus sanaruensis</name>
    <dbReference type="NCBI Taxonomy" id="1727163"/>
    <lineage>
        <taxon>Bacteria</taxon>
        <taxon>Pseudomonadati</taxon>
        <taxon>Bacteroidota</taxon>
        <taxon>Cytophagia</taxon>
        <taxon>Cytophagales</taxon>
        <taxon>Cyclobacteriaceae</taxon>
        <taxon>Algoriphagus</taxon>
    </lineage>
</organism>
<protein>
    <submittedName>
        <fullName evidence="2">Uncharacterized protein</fullName>
    </submittedName>
</protein>
<gene>
    <name evidence="2" type="ORF">AO498_12300</name>
</gene>
<reference evidence="3" key="1">
    <citation type="submission" date="2015-09" db="EMBL/GenBank/DDBJ databases">
        <title>Complete sequence of Algoriphagus sp. M8-2.</title>
        <authorList>
            <person name="Shintani M."/>
        </authorList>
    </citation>
    <scope>NUCLEOTIDE SEQUENCE [LARGE SCALE GENOMIC DNA]</scope>
    <source>
        <strain evidence="3">M8-2</strain>
    </source>
</reference>